<dbReference type="GO" id="GO:0016226">
    <property type="term" value="P:iron-sulfur cluster assembly"/>
    <property type="evidence" value="ECO:0007669"/>
    <property type="project" value="InterPro"/>
</dbReference>
<dbReference type="EMBL" id="LFWU01000056">
    <property type="protein sequence ID" value="KON32705.1"/>
    <property type="molecule type" value="Genomic_DNA"/>
</dbReference>
<evidence type="ECO:0000256" key="3">
    <source>
        <dbReference type="ARBA" id="ARBA00022840"/>
    </source>
</evidence>
<keyword evidence="3" id="KW-0067">ATP-binding</keyword>
<evidence type="ECO:0000256" key="4">
    <source>
        <dbReference type="ARBA" id="ARBA00023004"/>
    </source>
</evidence>
<dbReference type="Proteomes" id="UP000037237">
    <property type="component" value="Unassembled WGS sequence"/>
</dbReference>
<dbReference type="GO" id="GO:0005829">
    <property type="term" value="C:cytosol"/>
    <property type="evidence" value="ECO:0007669"/>
    <property type="project" value="TreeGrafter"/>
</dbReference>
<dbReference type="Gene3D" id="3.40.50.300">
    <property type="entry name" value="P-loop containing nucleotide triphosphate hydrolases"/>
    <property type="match status" value="1"/>
</dbReference>
<dbReference type="GO" id="GO:0046872">
    <property type="term" value="F:metal ion binding"/>
    <property type="evidence" value="ECO:0007669"/>
    <property type="project" value="UniProtKB-KW"/>
</dbReference>
<keyword evidence="1" id="KW-0479">Metal-binding</keyword>
<organism evidence="6 7">
    <name type="scientific">miscellaneous Crenarchaeota group-1 archaeon SG8-32-1</name>
    <dbReference type="NCBI Taxonomy" id="1685124"/>
    <lineage>
        <taxon>Archaea</taxon>
        <taxon>Candidatus Bathyarchaeota</taxon>
        <taxon>MCG-1</taxon>
    </lineage>
</organism>
<feature type="non-terminal residue" evidence="6">
    <location>
        <position position="114"/>
    </location>
</feature>
<reference evidence="6 7" key="1">
    <citation type="submission" date="2015-06" db="EMBL/GenBank/DDBJ databases">
        <title>New insights into the roles of widespread benthic archaea in carbon and nitrogen cycling.</title>
        <authorList>
            <person name="Lazar C.S."/>
            <person name="Baker B.J."/>
            <person name="Seitz K.W."/>
            <person name="Hyde A.S."/>
            <person name="Dick G.J."/>
            <person name="Hinrichs K.-U."/>
            <person name="Teske A.P."/>
        </authorList>
    </citation>
    <scope>NUCLEOTIDE SEQUENCE [LARGE SCALE GENOMIC DNA]</scope>
    <source>
        <strain evidence="6">SG8-32-1</strain>
    </source>
</reference>
<dbReference type="GO" id="GO:0051536">
    <property type="term" value="F:iron-sulfur cluster binding"/>
    <property type="evidence" value="ECO:0007669"/>
    <property type="project" value="UniProtKB-KW"/>
</dbReference>
<dbReference type="PANTHER" id="PTHR23264">
    <property type="entry name" value="NUCLEOTIDE-BINDING PROTEIN NBP35 YEAST -RELATED"/>
    <property type="match status" value="1"/>
</dbReference>
<dbReference type="InterPro" id="IPR033756">
    <property type="entry name" value="YlxH/NBP35"/>
</dbReference>
<gene>
    <name evidence="6" type="ORF">AC477_02550</name>
</gene>
<name>A0A0M0BWF3_9ARCH</name>
<sequence>MPISGKSVFDEETVKRKARMNKIKHKIAIISGKGGVGKSTITVNLAIAFAMHGYSQQIGILDADITGPCIPKIIGLHGKKLQSGPPGIFPSTGPLGIKVVSMDFLLPSDEVPVI</sequence>
<evidence type="ECO:0000256" key="2">
    <source>
        <dbReference type="ARBA" id="ARBA00022741"/>
    </source>
</evidence>
<evidence type="ECO:0000256" key="1">
    <source>
        <dbReference type="ARBA" id="ARBA00022723"/>
    </source>
</evidence>
<dbReference type="Pfam" id="PF10609">
    <property type="entry name" value="ParA"/>
    <property type="match status" value="1"/>
</dbReference>
<evidence type="ECO:0000313" key="7">
    <source>
        <dbReference type="Proteomes" id="UP000037237"/>
    </source>
</evidence>
<dbReference type="AlphaFoldDB" id="A0A0M0BWF3"/>
<dbReference type="InterPro" id="IPR027417">
    <property type="entry name" value="P-loop_NTPase"/>
</dbReference>
<accession>A0A0M0BWF3</accession>
<evidence type="ECO:0008006" key="8">
    <source>
        <dbReference type="Google" id="ProtNLM"/>
    </source>
</evidence>
<proteinExistence type="predicted"/>
<keyword evidence="2" id="KW-0547">Nucleotide-binding</keyword>
<dbReference type="PANTHER" id="PTHR23264:SF19">
    <property type="entry name" value="CYTOSOLIC FE-S CLUSTER ASSEMBLY FACTOR NUBP2"/>
    <property type="match status" value="1"/>
</dbReference>
<keyword evidence="4" id="KW-0408">Iron</keyword>
<dbReference type="GO" id="GO:0005524">
    <property type="term" value="F:ATP binding"/>
    <property type="evidence" value="ECO:0007669"/>
    <property type="project" value="UniProtKB-KW"/>
</dbReference>
<evidence type="ECO:0000313" key="6">
    <source>
        <dbReference type="EMBL" id="KON32705.1"/>
    </source>
</evidence>
<comment type="caution">
    <text evidence="6">The sequence shown here is derived from an EMBL/GenBank/DDBJ whole genome shotgun (WGS) entry which is preliminary data.</text>
</comment>
<dbReference type="SUPFAM" id="SSF52540">
    <property type="entry name" value="P-loop containing nucleoside triphosphate hydrolases"/>
    <property type="match status" value="1"/>
</dbReference>
<dbReference type="GO" id="GO:0140663">
    <property type="term" value="F:ATP-dependent FeS chaperone activity"/>
    <property type="evidence" value="ECO:0007669"/>
    <property type="project" value="InterPro"/>
</dbReference>
<dbReference type="InterPro" id="IPR019591">
    <property type="entry name" value="Mrp/NBP35_ATP-bd"/>
</dbReference>
<protein>
    <recommendedName>
        <fullName evidence="8">ATP-binding protein</fullName>
    </recommendedName>
</protein>
<evidence type="ECO:0000256" key="5">
    <source>
        <dbReference type="ARBA" id="ARBA00023014"/>
    </source>
</evidence>
<keyword evidence="5" id="KW-0411">Iron-sulfur</keyword>